<comment type="caution">
    <text evidence="8">The sequence shown here is derived from an EMBL/GenBank/DDBJ whole genome shotgun (WGS) entry which is preliminary data.</text>
</comment>
<gene>
    <name evidence="8" type="ORF">DM826_04280</name>
</gene>
<feature type="domain" description="Histidine kinase" evidence="7">
    <location>
        <begin position="135"/>
        <end position="342"/>
    </location>
</feature>
<comment type="catalytic activity">
    <reaction evidence="1">
        <text>ATP + protein L-histidine = ADP + protein N-phospho-L-histidine.</text>
        <dbReference type="EC" id="2.7.13.3"/>
    </reaction>
</comment>
<dbReference type="SUPFAM" id="SSF55874">
    <property type="entry name" value="ATPase domain of HSP90 chaperone/DNA topoisomerase II/histidine kinase"/>
    <property type="match status" value="1"/>
</dbReference>
<dbReference type="InterPro" id="IPR036890">
    <property type="entry name" value="HATPase_C_sf"/>
</dbReference>
<evidence type="ECO:0000256" key="2">
    <source>
        <dbReference type="ARBA" id="ARBA00012438"/>
    </source>
</evidence>
<sequence length="345" mass="37324">MTAYPRTDGMNRFKRLFNELNEAVVEFELVDGDPVIVQANATFADTFGHGTESLSGVSLNDLIVPSDRREEAKQFDQQTAAGESNAAVVERVTADGRRQFVYRSVPIRKGHGFAIYTDVTAELRRERHLDVLQRVLRHNLRNDVNVIAGQAEKISDLTDDEEIQAAADAISDTASGLARLSEEAKTVQRVLGESPTLEPTDITAIIDRVVTACSEEFPAAAITTDCPTALLVAADASLRVLVESLVDNAIRHNTAATPTVTVTARVVDDATAELIIADNGPGIPATEREVVTGNQEITPLHHGSGLGLWLVRWITDRYGAELTIETPESGGTTVRIAFDRALISA</sequence>
<keyword evidence="3" id="KW-0808">Transferase</keyword>
<evidence type="ECO:0000313" key="8">
    <source>
        <dbReference type="EMBL" id="RJX43906.1"/>
    </source>
</evidence>
<keyword evidence="9" id="KW-1185">Reference proteome</keyword>
<name>A0A3A6Q3R6_9EURY</name>
<dbReference type="Gene3D" id="3.30.450.20">
    <property type="entry name" value="PAS domain"/>
    <property type="match status" value="1"/>
</dbReference>
<dbReference type="EC" id="2.7.13.3" evidence="2"/>
<dbReference type="InterPro" id="IPR035965">
    <property type="entry name" value="PAS-like_dom_sf"/>
</dbReference>
<dbReference type="Pfam" id="PF02518">
    <property type="entry name" value="HATPase_c"/>
    <property type="match status" value="1"/>
</dbReference>
<evidence type="ECO:0000313" key="9">
    <source>
        <dbReference type="Proteomes" id="UP000276588"/>
    </source>
</evidence>
<dbReference type="GO" id="GO:0004673">
    <property type="term" value="F:protein histidine kinase activity"/>
    <property type="evidence" value="ECO:0007669"/>
    <property type="project" value="UniProtKB-EC"/>
</dbReference>
<dbReference type="RefSeq" id="WP_133304635.1">
    <property type="nucleotide sequence ID" value="NZ_QKNY01000006.1"/>
</dbReference>
<dbReference type="PANTHER" id="PTHR44936:SF10">
    <property type="entry name" value="SENSOR PROTEIN RSTB"/>
    <property type="match status" value="1"/>
</dbReference>
<reference evidence="8 9" key="1">
    <citation type="submission" date="2018-06" db="EMBL/GenBank/DDBJ databases">
        <title>Halonotius sp. F13-13 a new haloarchaeeon isolated from a solar saltern from Isla Cristina, Huelva, Spain.</title>
        <authorList>
            <person name="Duran-Viseras A."/>
            <person name="Sanchez-Porro C."/>
            <person name="Ventosa A."/>
        </authorList>
    </citation>
    <scope>NUCLEOTIDE SEQUENCE [LARGE SCALE GENOMIC DNA]</scope>
    <source>
        <strain evidence="8 9">F13-13</strain>
    </source>
</reference>
<evidence type="ECO:0000256" key="4">
    <source>
        <dbReference type="ARBA" id="ARBA00022741"/>
    </source>
</evidence>
<dbReference type="SMART" id="SM00387">
    <property type="entry name" value="HATPase_c"/>
    <property type="match status" value="1"/>
</dbReference>
<dbReference type="SUPFAM" id="SSF55785">
    <property type="entry name" value="PYP-like sensor domain (PAS domain)"/>
    <property type="match status" value="1"/>
</dbReference>
<dbReference type="AlphaFoldDB" id="A0A3A6Q3R6"/>
<dbReference type="GO" id="GO:0005524">
    <property type="term" value="F:ATP binding"/>
    <property type="evidence" value="ECO:0007669"/>
    <property type="project" value="UniProtKB-KW"/>
</dbReference>
<protein>
    <recommendedName>
        <fullName evidence="2">histidine kinase</fullName>
        <ecNumber evidence="2">2.7.13.3</ecNumber>
    </recommendedName>
</protein>
<dbReference type="NCBIfam" id="TIGR00229">
    <property type="entry name" value="sensory_box"/>
    <property type="match status" value="1"/>
</dbReference>
<dbReference type="EMBL" id="QKNY01000006">
    <property type="protein sequence ID" value="RJX43906.1"/>
    <property type="molecule type" value="Genomic_DNA"/>
</dbReference>
<dbReference type="Proteomes" id="UP000276588">
    <property type="component" value="Unassembled WGS sequence"/>
</dbReference>
<dbReference type="PANTHER" id="PTHR44936">
    <property type="entry name" value="SENSOR PROTEIN CREC"/>
    <property type="match status" value="1"/>
</dbReference>
<evidence type="ECO:0000256" key="6">
    <source>
        <dbReference type="ARBA" id="ARBA00022840"/>
    </source>
</evidence>
<dbReference type="Pfam" id="PF08448">
    <property type="entry name" value="PAS_4"/>
    <property type="match status" value="1"/>
</dbReference>
<evidence type="ECO:0000256" key="3">
    <source>
        <dbReference type="ARBA" id="ARBA00022679"/>
    </source>
</evidence>
<keyword evidence="4" id="KW-0547">Nucleotide-binding</keyword>
<dbReference type="Gene3D" id="3.30.565.10">
    <property type="entry name" value="Histidine kinase-like ATPase, C-terminal domain"/>
    <property type="match status" value="1"/>
</dbReference>
<dbReference type="InterPro" id="IPR003594">
    <property type="entry name" value="HATPase_dom"/>
</dbReference>
<dbReference type="InterPro" id="IPR013656">
    <property type="entry name" value="PAS_4"/>
</dbReference>
<dbReference type="PROSITE" id="PS50109">
    <property type="entry name" value="HIS_KIN"/>
    <property type="match status" value="1"/>
</dbReference>
<dbReference type="OrthoDB" id="342253at2157"/>
<keyword evidence="6" id="KW-0067">ATP-binding</keyword>
<dbReference type="InterPro" id="IPR005467">
    <property type="entry name" value="His_kinase_dom"/>
</dbReference>
<dbReference type="InterPro" id="IPR050980">
    <property type="entry name" value="2C_sensor_his_kinase"/>
</dbReference>
<organism evidence="8 9">
    <name type="scientific">Halonotius aquaticus</name>
    <dbReference type="NCBI Taxonomy" id="2216978"/>
    <lineage>
        <taxon>Archaea</taxon>
        <taxon>Methanobacteriati</taxon>
        <taxon>Methanobacteriota</taxon>
        <taxon>Stenosarchaea group</taxon>
        <taxon>Halobacteria</taxon>
        <taxon>Halobacteriales</taxon>
        <taxon>Haloferacaceae</taxon>
        <taxon>Halonotius</taxon>
    </lineage>
</organism>
<evidence type="ECO:0000256" key="1">
    <source>
        <dbReference type="ARBA" id="ARBA00000085"/>
    </source>
</evidence>
<dbReference type="InterPro" id="IPR000014">
    <property type="entry name" value="PAS"/>
</dbReference>
<evidence type="ECO:0000256" key="5">
    <source>
        <dbReference type="ARBA" id="ARBA00022777"/>
    </source>
</evidence>
<dbReference type="CDD" id="cd00075">
    <property type="entry name" value="HATPase"/>
    <property type="match status" value="1"/>
</dbReference>
<accession>A0A3A6Q3R6</accession>
<keyword evidence="5 8" id="KW-0418">Kinase</keyword>
<proteinExistence type="predicted"/>
<dbReference type="CDD" id="cd00130">
    <property type="entry name" value="PAS"/>
    <property type="match status" value="1"/>
</dbReference>
<evidence type="ECO:0000259" key="7">
    <source>
        <dbReference type="PROSITE" id="PS50109"/>
    </source>
</evidence>